<dbReference type="EMBL" id="JAUCMV010000003">
    <property type="protein sequence ID" value="KAK0411762.1"/>
    <property type="molecule type" value="Genomic_DNA"/>
</dbReference>
<organism evidence="3 4">
    <name type="scientific">Steinernema hermaphroditum</name>
    <dbReference type="NCBI Taxonomy" id="289476"/>
    <lineage>
        <taxon>Eukaryota</taxon>
        <taxon>Metazoa</taxon>
        <taxon>Ecdysozoa</taxon>
        <taxon>Nematoda</taxon>
        <taxon>Chromadorea</taxon>
        <taxon>Rhabditida</taxon>
        <taxon>Tylenchina</taxon>
        <taxon>Panagrolaimomorpha</taxon>
        <taxon>Strongyloidoidea</taxon>
        <taxon>Steinernematidae</taxon>
        <taxon>Steinernema</taxon>
    </lineage>
</organism>
<feature type="region of interest" description="Disordered" evidence="1">
    <location>
        <begin position="1"/>
        <end position="25"/>
    </location>
</feature>
<comment type="caution">
    <text evidence="3">The sequence shown here is derived from an EMBL/GenBank/DDBJ whole genome shotgun (WGS) entry which is preliminary data.</text>
</comment>
<dbReference type="Proteomes" id="UP001175271">
    <property type="component" value="Unassembled WGS sequence"/>
</dbReference>
<evidence type="ECO:0000256" key="1">
    <source>
        <dbReference type="SAM" id="MobiDB-lite"/>
    </source>
</evidence>
<gene>
    <name evidence="3" type="ORF">QR680_005829</name>
</gene>
<feature type="compositionally biased region" description="Basic residues" evidence="1">
    <location>
        <begin position="10"/>
        <end position="22"/>
    </location>
</feature>
<dbReference type="CDD" id="cd11717">
    <property type="entry name" value="THUMP_THUMPD1_like"/>
    <property type="match status" value="1"/>
</dbReference>
<protein>
    <recommendedName>
        <fullName evidence="2">THUMP domain-containing protein</fullName>
    </recommendedName>
</protein>
<feature type="region of interest" description="Disordered" evidence="1">
    <location>
        <begin position="239"/>
        <end position="272"/>
    </location>
</feature>
<dbReference type="GO" id="GO:0006400">
    <property type="term" value="P:tRNA modification"/>
    <property type="evidence" value="ECO:0007669"/>
    <property type="project" value="InterPro"/>
</dbReference>
<dbReference type="SUPFAM" id="SSF143437">
    <property type="entry name" value="THUMP domain-like"/>
    <property type="match status" value="1"/>
</dbReference>
<dbReference type="AlphaFoldDB" id="A0AA39HVQ7"/>
<sequence>MSLEVTKQIQKNRRPPPRKSGKKKLENAGDHLAGLMFMAEGFENRARLEADKLLHRYFEEVESAEAEENDDVDAADALMAQSQSIMKERNWEWLETGAKNVLFCTVSGTDITKITEWLVTTCQAGNENRHLTRIYPVHDSGRVATDVLEELCNKHLKSILTNPDDSSVWPTYRIHYIKRNNNVILRTDIFEVIGDVMKNMSLMNRVNLESPDVVLIVQAHKNKLLFAYAKNYDARRKFSLRPLQQSEEHQREEGKEEHRQEEMKEEQSPLDH</sequence>
<evidence type="ECO:0000259" key="2">
    <source>
        <dbReference type="Pfam" id="PF02926"/>
    </source>
</evidence>
<evidence type="ECO:0000313" key="3">
    <source>
        <dbReference type="EMBL" id="KAK0411762.1"/>
    </source>
</evidence>
<dbReference type="Gene3D" id="3.30.2300.10">
    <property type="entry name" value="THUMP superfamily"/>
    <property type="match status" value="1"/>
</dbReference>
<dbReference type="PANTHER" id="PTHR13452:SF10">
    <property type="entry name" value="THUMP DOMAIN-CONTAINING PROTEIN 1"/>
    <property type="match status" value="1"/>
</dbReference>
<proteinExistence type="predicted"/>
<dbReference type="PANTHER" id="PTHR13452">
    <property type="entry name" value="THUMP DOMAIN CONTAINING PROTEIN 1-RELATED"/>
    <property type="match status" value="1"/>
</dbReference>
<dbReference type="InterPro" id="IPR004114">
    <property type="entry name" value="THUMP_dom"/>
</dbReference>
<dbReference type="InterPro" id="IPR040183">
    <property type="entry name" value="THUMPD1-like"/>
</dbReference>
<reference evidence="3" key="1">
    <citation type="submission" date="2023-06" db="EMBL/GenBank/DDBJ databases">
        <title>Genomic analysis of the entomopathogenic nematode Steinernema hermaphroditum.</title>
        <authorList>
            <person name="Schwarz E.M."/>
            <person name="Heppert J.K."/>
            <person name="Baniya A."/>
            <person name="Schwartz H.T."/>
            <person name="Tan C.-H."/>
            <person name="Antoshechkin I."/>
            <person name="Sternberg P.W."/>
            <person name="Goodrich-Blair H."/>
            <person name="Dillman A.R."/>
        </authorList>
    </citation>
    <scope>NUCLEOTIDE SEQUENCE</scope>
    <source>
        <strain evidence="3">PS9179</strain>
        <tissue evidence="3">Whole animal</tissue>
    </source>
</reference>
<dbReference type="Pfam" id="PF02926">
    <property type="entry name" value="THUMP"/>
    <property type="match status" value="1"/>
</dbReference>
<name>A0AA39HVQ7_9BILA</name>
<feature type="compositionally biased region" description="Basic and acidic residues" evidence="1">
    <location>
        <begin position="246"/>
        <end position="272"/>
    </location>
</feature>
<keyword evidence="4" id="KW-1185">Reference proteome</keyword>
<feature type="domain" description="THUMP" evidence="2">
    <location>
        <begin position="146"/>
        <end position="224"/>
    </location>
</feature>
<evidence type="ECO:0000313" key="4">
    <source>
        <dbReference type="Proteomes" id="UP001175271"/>
    </source>
</evidence>
<dbReference type="GO" id="GO:0003723">
    <property type="term" value="F:RNA binding"/>
    <property type="evidence" value="ECO:0007669"/>
    <property type="project" value="InterPro"/>
</dbReference>
<accession>A0AA39HVQ7</accession>